<dbReference type="RefSeq" id="WP_246918702.1">
    <property type="nucleotide sequence ID" value="NZ_CP090145.1"/>
</dbReference>
<sequence>MKSKYNIYKLKENDTLINVAKRLEKTPQEVAHFHNVFANQESLIGVTFPKDLQELYIPRSINEKELEHLPKVKFNGGTKLGIKSFKNVLLYQVKNQVFSQKKIYKYNYQIEVKYIKKVKENYWFEINKLNKVKDNKLDGNLYNVIEKTEEVFYPLQLLISEEGNLIEIYKHEEIVERWPKLKTSILEEFEGIVIENYLLYYEKNIFDKEKLQTLLFKDVFLNTYFSQVYIDYSSQYNVKRPLYFPLISRIKDVEYEVEQKIDPYVSKEKQIHIEINGHVNDKRVKLDFESNLDMPFFSRFENSNEKVEGKFKAKFNLNSNKFFIEKAELTSELELDSIQKNEISIELINNSLVTKTPKESLNTIVNKT</sequence>
<evidence type="ECO:0000313" key="2">
    <source>
        <dbReference type="Proteomes" id="UP000830454"/>
    </source>
</evidence>
<organism evidence="1 2">
    <name type="scientific">Flavobacterium sediminilitoris</name>
    <dbReference type="NCBI Taxonomy" id="2024526"/>
    <lineage>
        <taxon>Bacteria</taxon>
        <taxon>Pseudomonadati</taxon>
        <taxon>Bacteroidota</taxon>
        <taxon>Flavobacteriia</taxon>
        <taxon>Flavobacteriales</taxon>
        <taxon>Flavobacteriaceae</taxon>
        <taxon>Flavobacterium</taxon>
    </lineage>
</organism>
<evidence type="ECO:0008006" key="3">
    <source>
        <dbReference type="Google" id="ProtNLM"/>
    </source>
</evidence>
<keyword evidence="2" id="KW-1185">Reference proteome</keyword>
<reference evidence="1" key="1">
    <citation type="submission" date="2021-12" db="EMBL/GenBank/DDBJ databases">
        <authorList>
            <person name="Cha I.-T."/>
            <person name="Lee K.-E."/>
            <person name="Park S.-J."/>
        </authorList>
    </citation>
    <scope>NUCLEOTIDE SEQUENCE</scope>
    <source>
        <strain evidence="1">YSM-43</strain>
    </source>
</reference>
<dbReference type="Proteomes" id="UP000830454">
    <property type="component" value="Chromosome"/>
</dbReference>
<gene>
    <name evidence="1" type="ORF">LXD69_08160</name>
</gene>
<dbReference type="EMBL" id="CP090145">
    <property type="protein sequence ID" value="UOX35483.1"/>
    <property type="molecule type" value="Genomic_DNA"/>
</dbReference>
<accession>A0ABY4HSE7</accession>
<protein>
    <recommendedName>
        <fullName evidence="3">LysM domain-containing protein</fullName>
    </recommendedName>
</protein>
<evidence type="ECO:0000313" key="1">
    <source>
        <dbReference type="EMBL" id="UOX35483.1"/>
    </source>
</evidence>
<reference evidence="1" key="2">
    <citation type="submission" date="2022-04" db="EMBL/GenBank/DDBJ databases">
        <title>Complete Genome Sequence of Flavobacterium sediminilitoris YSM-43, Isolated from a Tidal Sediment.</title>
        <authorList>
            <person name="Lee P.A."/>
        </authorList>
    </citation>
    <scope>NUCLEOTIDE SEQUENCE</scope>
    <source>
        <strain evidence="1">YSM-43</strain>
    </source>
</reference>
<name>A0ABY4HSE7_9FLAO</name>
<proteinExistence type="predicted"/>